<dbReference type="PIRSF" id="PIRSF000190">
    <property type="entry name" value="Pyd_amn-ph_oxd"/>
    <property type="match status" value="1"/>
</dbReference>
<accession>A0A067A070</accession>
<evidence type="ECO:0000256" key="4">
    <source>
        <dbReference type="ARBA" id="ARBA00022643"/>
    </source>
</evidence>
<feature type="binding site" evidence="7 8">
    <location>
        <position position="134"/>
    </location>
    <ligand>
        <name>substrate</name>
    </ligand>
</feature>
<comment type="caution">
    <text evidence="7">Lacks conserved residue(s) required for the propagation of feature annotation.</text>
</comment>
<keyword evidence="3 7" id="KW-0285">Flavoprotein</keyword>
<feature type="binding site" evidence="7 9">
    <location>
        <position position="198"/>
    </location>
    <ligand>
        <name>FMN</name>
        <dbReference type="ChEBI" id="CHEBI:58210"/>
    </ligand>
</feature>
<feature type="binding site" evidence="7 9">
    <location>
        <position position="86"/>
    </location>
    <ligand>
        <name>FMN</name>
        <dbReference type="ChEBI" id="CHEBI:58210"/>
    </ligand>
</feature>
<dbReference type="Pfam" id="PF10590">
    <property type="entry name" value="PNP_phzG_C"/>
    <property type="match status" value="1"/>
</dbReference>
<evidence type="ECO:0000256" key="7">
    <source>
        <dbReference type="HAMAP-Rule" id="MF_01629"/>
    </source>
</evidence>
<dbReference type="PANTHER" id="PTHR10851">
    <property type="entry name" value="PYRIDOXINE-5-PHOSPHATE OXIDASE"/>
    <property type="match status" value="1"/>
</dbReference>
<dbReference type="InterPro" id="IPR019740">
    <property type="entry name" value="Pyridox_Oxase_CS"/>
</dbReference>
<keyword evidence="4 7" id="KW-0288">FMN</keyword>
<dbReference type="InterPro" id="IPR011576">
    <property type="entry name" value="Pyridox_Oxase_N"/>
</dbReference>
<keyword evidence="5 7" id="KW-0560">Oxidoreductase</keyword>
<feature type="binding site" evidence="7 9">
    <location>
        <position position="108"/>
    </location>
    <ligand>
        <name>FMN</name>
        <dbReference type="ChEBI" id="CHEBI:58210"/>
    </ligand>
</feature>
<feature type="domain" description="Pyridoxamine 5'-phosphate oxidase N-terminal" evidence="10">
    <location>
        <begin position="41"/>
        <end position="163"/>
    </location>
</feature>
<dbReference type="Gene3D" id="2.30.110.10">
    <property type="entry name" value="Electron Transport, Fmn-binding Protein, Chain A"/>
    <property type="match status" value="1"/>
</dbReference>
<comment type="similarity">
    <text evidence="1 7">Belongs to the pyridoxamine 5'-phosphate oxidase family.</text>
</comment>
<dbReference type="InterPro" id="IPR019576">
    <property type="entry name" value="Pyridoxamine_oxidase_dimer_C"/>
</dbReference>
<feature type="binding site" evidence="7 9">
    <location>
        <begin position="79"/>
        <end position="80"/>
    </location>
    <ligand>
        <name>FMN</name>
        <dbReference type="ChEBI" id="CHEBI:58210"/>
    </ligand>
</feature>
<gene>
    <name evidence="7" type="primary">pdxH</name>
    <name evidence="12" type="ORF">EI16_05340</name>
</gene>
<dbReference type="EC" id="1.4.3.5" evidence="7"/>
<feature type="binding site" evidence="7 9">
    <location>
        <position position="188"/>
    </location>
    <ligand>
        <name>FMN</name>
        <dbReference type="ChEBI" id="CHEBI:58210"/>
    </ligand>
</feature>
<comment type="caution">
    <text evidence="12">The sequence shown here is derived from an EMBL/GenBank/DDBJ whole genome shotgun (WGS) entry which is preliminary data.</text>
</comment>
<organism evidence="12 13">
    <name type="scientific">Hydrogenovibrio marinus</name>
    <dbReference type="NCBI Taxonomy" id="28885"/>
    <lineage>
        <taxon>Bacteria</taxon>
        <taxon>Pseudomonadati</taxon>
        <taxon>Pseudomonadota</taxon>
        <taxon>Gammaproteobacteria</taxon>
        <taxon>Thiotrichales</taxon>
        <taxon>Piscirickettsiaceae</taxon>
        <taxon>Hydrogenovibrio</taxon>
    </lineage>
</organism>
<comment type="catalytic activity">
    <reaction evidence="7">
        <text>pyridoxamine 5'-phosphate + O2 + H2O = pyridoxal 5'-phosphate + H2O2 + NH4(+)</text>
        <dbReference type="Rhea" id="RHEA:15817"/>
        <dbReference type="ChEBI" id="CHEBI:15377"/>
        <dbReference type="ChEBI" id="CHEBI:15379"/>
        <dbReference type="ChEBI" id="CHEBI:16240"/>
        <dbReference type="ChEBI" id="CHEBI:28938"/>
        <dbReference type="ChEBI" id="CHEBI:58451"/>
        <dbReference type="ChEBI" id="CHEBI:597326"/>
        <dbReference type="EC" id="1.4.3.5"/>
    </reaction>
</comment>
<feature type="binding site" evidence="7 9">
    <location>
        <begin position="64"/>
        <end position="69"/>
    </location>
    <ligand>
        <name>FMN</name>
        <dbReference type="ChEBI" id="CHEBI:58210"/>
    </ligand>
</feature>
<evidence type="ECO:0000256" key="8">
    <source>
        <dbReference type="PIRSR" id="PIRSR000190-1"/>
    </source>
</evidence>
<evidence type="ECO:0000256" key="6">
    <source>
        <dbReference type="ARBA" id="ARBA00023096"/>
    </source>
</evidence>
<dbReference type="InterPro" id="IPR000659">
    <property type="entry name" value="Pyridox_Oxase"/>
</dbReference>
<evidence type="ECO:0000256" key="2">
    <source>
        <dbReference type="ARBA" id="ARBA00011738"/>
    </source>
</evidence>
<feature type="binding site" evidence="7 8">
    <location>
        <begin position="194"/>
        <end position="196"/>
    </location>
    <ligand>
        <name>substrate</name>
    </ligand>
</feature>
<dbReference type="PANTHER" id="PTHR10851:SF0">
    <property type="entry name" value="PYRIDOXINE-5'-PHOSPHATE OXIDASE"/>
    <property type="match status" value="1"/>
</dbReference>
<comment type="cofactor">
    <cofactor evidence="7 9">
        <name>FMN</name>
        <dbReference type="ChEBI" id="CHEBI:58210"/>
    </cofactor>
    <text evidence="7 9">Binds 1 FMN per subunit.</text>
</comment>
<dbReference type="SUPFAM" id="SSF50475">
    <property type="entry name" value="FMN-binding split barrel"/>
    <property type="match status" value="1"/>
</dbReference>
<comment type="subunit">
    <text evidence="2 7">Homodimer.</text>
</comment>
<comment type="catalytic activity">
    <reaction evidence="7">
        <text>pyridoxine 5'-phosphate + O2 = pyridoxal 5'-phosphate + H2O2</text>
        <dbReference type="Rhea" id="RHEA:15149"/>
        <dbReference type="ChEBI" id="CHEBI:15379"/>
        <dbReference type="ChEBI" id="CHEBI:16240"/>
        <dbReference type="ChEBI" id="CHEBI:58589"/>
        <dbReference type="ChEBI" id="CHEBI:597326"/>
        <dbReference type="EC" id="1.4.3.5"/>
    </reaction>
</comment>
<dbReference type="RefSeq" id="WP_029910381.1">
    <property type="nucleotide sequence ID" value="NZ_AP020335.1"/>
</dbReference>
<dbReference type="Pfam" id="PF01243">
    <property type="entry name" value="PNPOx_N"/>
    <property type="match status" value="1"/>
</dbReference>
<keyword evidence="6 7" id="KW-0664">Pyridoxine biosynthesis</keyword>
<dbReference type="InterPro" id="IPR012349">
    <property type="entry name" value="Split_barrel_FMN-bd"/>
</dbReference>
<dbReference type="EMBL" id="JMIU01000001">
    <property type="protein sequence ID" value="KDN95720.1"/>
    <property type="molecule type" value="Genomic_DNA"/>
</dbReference>
<dbReference type="GO" id="GO:0004733">
    <property type="term" value="F:pyridoxamine phosphate oxidase activity"/>
    <property type="evidence" value="ECO:0007669"/>
    <property type="project" value="UniProtKB-UniRule"/>
</dbReference>
<evidence type="ECO:0000256" key="9">
    <source>
        <dbReference type="PIRSR" id="PIRSR000190-2"/>
    </source>
</evidence>
<feature type="binding site" evidence="7 8">
    <location>
        <position position="126"/>
    </location>
    <ligand>
        <name>substrate</name>
    </ligand>
</feature>
<feature type="binding site" evidence="8">
    <location>
        <begin position="10"/>
        <end position="13"/>
    </location>
    <ligand>
        <name>substrate</name>
    </ligand>
</feature>
<reference evidence="12 13" key="1">
    <citation type="submission" date="2014-04" db="EMBL/GenBank/DDBJ databases">
        <title>Draft genome sequence of Hydrogenovibrio marinus MH-110, a model organism for aerobic H2 metabolism.</title>
        <authorList>
            <person name="Cha H.J."/>
            <person name="Jo B.H."/>
            <person name="Hwang B.H."/>
        </authorList>
    </citation>
    <scope>NUCLEOTIDE SEQUENCE [LARGE SCALE GENOMIC DNA]</scope>
    <source>
        <strain evidence="12 13">MH-110</strain>
    </source>
</reference>
<proteinExistence type="inferred from homology"/>
<protein>
    <recommendedName>
        <fullName evidence="7">Pyridoxine/pyridoxamine 5'-phosphate oxidase</fullName>
        <ecNumber evidence="7">1.4.3.5</ecNumber>
    </recommendedName>
    <alternativeName>
        <fullName evidence="7">PNP/PMP oxidase</fullName>
        <shortName evidence="7">PNPOx</shortName>
    </alternativeName>
    <alternativeName>
        <fullName evidence="7">Pyridoxal 5'-phosphate synthase</fullName>
    </alternativeName>
</protein>
<evidence type="ECO:0000313" key="12">
    <source>
        <dbReference type="EMBL" id="KDN95720.1"/>
    </source>
</evidence>
<keyword evidence="13" id="KW-1185">Reference proteome</keyword>
<evidence type="ECO:0000256" key="3">
    <source>
        <dbReference type="ARBA" id="ARBA00022630"/>
    </source>
</evidence>
<comment type="pathway">
    <text evidence="7">Cofactor metabolism; pyridoxal 5'-phosphate salvage; pyridoxal 5'-phosphate from pyridoxamine 5'-phosphate: step 1/1.</text>
</comment>
<evidence type="ECO:0000313" key="13">
    <source>
        <dbReference type="Proteomes" id="UP000027341"/>
    </source>
</evidence>
<dbReference type="NCBIfam" id="TIGR00558">
    <property type="entry name" value="pdxH"/>
    <property type="match status" value="1"/>
</dbReference>
<feature type="binding site" evidence="7 9">
    <location>
        <begin position="143"/>
        <end position="144"/>
    </location>
    <ligand>
        <name>FMN</name>
        <dbReference type="ChEBI" id="CHEBI:58210"/>
    </ligand>
</feature>
<dbReference type="HAMAP" id="MF_01629">
    <property type="entry name" value="PdxH"/>
    <property type="match status" value="1"/>
</dbReference>
<feature type="binding site" evidence="7 8">
    <location>
        <position position="130"/>
    </location>
    <ligand>
        <name>substrate</name>
    </ligand>
</feature>
<dbReference type="NCBIfam" id="NF004231">
    <property type="entry name" value="PRK05679.1"/>
    <property type="match status" value="1"/>
</dbReference>
<evidence type="ECO:0000259" key="10">
    <source>
        <dbReference type="Pfam" id="PF01243"/>
    </source>
</evidence>
<dbReference type="Proteomes" id="UP000027341">
    <property type="component" value="Unassembled WGS sequence"/>
</dbReference>
<name>A0A067A070_HYDMR</name>
<feature type="domain" description="Pyridoxine 5'-phosphate oxidase dimerisation C-terminal" evidence="11">
    <location>
        <begin position="175"/>
        <end position="215"/>
    </location>
</feature>
<dbReference type="GO" id="GO:0008615">
    <property type="term" value="P:pyridoxine biosynthetic process"/>
    <property type="evidence" value="ECO:0007669"/>
    <property type="project" value="UniProtKB-UniRule"/>
</dbReference>
<sequence length="215" mass="25157">MPNRDYHSERREYNFASLDRDQIDTNPFEQFTKWMTFAHQETEIKDPTAMSVTTVDAEGQPHSRVVLLKEFSSSGFVFYTNYNSAKAHELANNAKAALLFFWPELDRQIRIEGTISKIDPEKSKAYFHSRPRGSQLAALISEQSEVVTDRATLEQRLQQAETTYQDQEIPAPSNWGGYQLKANLFEFWQGRPNRLHDRFRYLKEGEDWQIDRLCP</sequence>
<comment type="pathway">
    <text evidence="7">Cofactor metabolism; pyridoxal 5'-phosphate salvage; pyridoxal 5'-phosphate from pyridoxine 5'-phosphate: step 1/1.</text>
</comment>
<dbReference type="GO" id="GO:0010181">
    <property type="term" value="F:FMN binding"/>
    <property type="evidence" value="ECO:0007669"/>
    <property type="project" value="UniProtKB-UniRule"/>
</dbReference>
<dbReference type="PROSITE" id="PS01064">
    <property type="entry name" value="PYRIDOX_OXIDASE"/>
    <property type="match status" value="1"/>
</dbReference>
<comment type="function">
    <text evidence="7">Catalyzes the oxidation of either pyridoxine 5'-phosphate (PNP) or pyridoxamine 5'-phosphate (PMP) into pyridoxal 5'-phosphate (PLP).</text>
</comment>
<evidence type="ECO:0000259" key="11">
    <source>
        <dbReference type="Pfam" id="PF10590"/>
    </source>
</evidence>
<dbReference type="AlphaFoldDB" id="A0A067A070"/>
<dbReference type="FunFam" id="2.30.110.10:FF:000020">
    <property type="entry name" value="PNPO isoform 11"/>
    <property type="match status" value="1"/>
</dbReference>
<dbReference type="STRING" id="28885.EI16_05340"/>
<evidence type="ECO:0000256" key="5">
    <source>
        <dbReference type="ARBA" id="ARBA00023002"/>
    </source>
</evidence>
<feature type="binding site" evidence="7 8">
    <location>
        <position position="69"/>
    </location>
    <ligand>
        <name>substrate</name>
    </ligand>
</feature>
<evidence type="ECO:0000256" key="1">
    <source>
        <dbReference type="ARBA" id="ARBA00007301"/>
    </source>
</evidence>
<dbReference type="UniPathway" id="UPA01068">
    <property type="reaction ID" value="UER00304"/>
</dbReference>